<protein>
    <submittedName>
        <fullName evidence="1">Uncharacterized protein</fullName>
    </submittedName>
</protein>
<proteinExistence type="predicted"/>
<comment type="caution">
    <text evidence="1">The sequence shown here is derived from an EMBL/GenBank/DDBJ whole genome shotgun (WGS) entry which is preliminary data.</text>
</comment>
<name>A0A1B7WVU4_APHFL</name>
<dbReference type="AlphaFoldDB" id="A0A1B7WVU4"/>
<reference evidence="1 2" key="1">
    <citation type="submission" date="2015-09" db="EMBL/GenBank/DDBJ databases">
        <title>Aphanizomenon flos-aquae WA102.</title>
        <authorList>
            <person name="Driscoll C."/>
        </authorList>
    </citation>
    <scope>NUCLEOTIDE SEQUENCE [LARGE SCALE GENOMIC DNA]</scope>
    <source>
        <strain evidence="1">WA102</strain>
    </source>
</reference>
<sequence length="415" mass="43894">MAEIVQSLFGVSPESYQQAQQQRADAQALQYAQLTPFQQANYAIGRGANMLGGAIGGALGGQDPELQRITARQQIAQQIDLTDPASIQQGMAMLRQAGDTVGLQQLAQIFRQQQESGALIGQRNAAAQASIAAANRERAAPAAPTTADLTNARAIAALAGPEGSPEYITAFNTEYQRLTTKEPKEPKGPAFGTDREAVAAEVYDKPFALLSPTERAVVNKRVEDEQNRKAKATATTLVLPGDKALVDIPGFRATVQKTIEPQSKAVFAADNALTNIQDSIDTGNFASYRAAQVQFAKAIAGAGDLSQKELKAAGADPALLGGTADYLATLFSSTPTLDTQNKIKRTLQAIKKVSTDKANAEIESQRKIALRNKGYDPEAVNAALNFPEFSAAPAGGGTLAEQAAAELKRRQSKGK</sequence>
<evidence type="ECO:0000313" key="1">
    <source>
        <dbReference type="EMBL" id="OBQ41248.1"/>
    </source>
</evidence>
<organism evidence="1 2">
    <name type="scientific">Aphanizomenon flos-aquae WA102</name>
    <dbReference type="NCBI Taxonomy" id="1710896"/>
    <lineage>
        <taxon>Bacteria</taxon>
        <taxon>Bacillati</taxon>
        <taxon>Cyanobacteriota</taxon>
        <taxon>Cyanophyceae</taxon>
        <taxon>Nostocales</taxon>
        <taxon>Aphanizomenonaceae</taxon>
        <taxon>Aphanizomenon</taxon>
    </lineage>
</organism>
<dbReference type="Proteomes" id="UP000092093">
    <property type="component" value="Unassembled WGS sequence"/>
</dbReference>
<dbReference type="EMBL" id="LJOW01000153">
    <property type="protein sequence ID" value="OBQ41248.1"/>
    <property type="molecule type" value="Genomic_DNA"/>
</dbReference>
<accession>A0A1B7WVU4</accession>
<evidence type="ECO:0000313" key="2">
    <source>
        <dbReference type="Proteomes" id="UP000092093"/>
    </source>
</evidence>
<gene>
    <name evidence="1" type="ORF">AN484_21340</name>
</gene>